<organism evidence="4 5">
    <name type="scientific">Fuerstiella marisgermanici</name>
    <dbReference type="NCBI Taxonomy" id="1891926"/>
    <lineage>
        <taxon>Bacteria</taxon>
        <taxon>Pseudomonadati</taxon>
        <taxon>Planctomycetota</taxon>
        <taxon>Planctomycetia</taxon>
        <taxon>Planctomycetales</taxon>
        <taxon>Planctomycetaceae</taxon>
        <taxon>Fuerstiella</taxon>
    </lineage>
</organism>
<dbReference type="PANTHER" id="PTHR35889:SF3">
    <property type="entry name" value="F-BOX DOMAIN-CONTAINING PROTEIN"/>
    <property type="match status" value="1"/>
</dbReference>
<sequence length="746" mass="83376">MKPLLFSVTVASTIAVACVFSRTDSRDAAVVTGPRSEAASKRHLIDVPKSHVPSLPDRVDQDSQIDSSAEELTTIHNGTEDAEAVAGQSPQVADDWGADERSHWAFQPLRRPPIPDANASSSTRNPIDAFLMAKLQEAGISPAPPADYATLLRRLTFAVTGLPPSADQLEQYDSDSTRSDIDPAEWSALVERLLDSPAFGEHQARFWLDLVGYADTNGYEDDGRKPFAWKYRDFVIRAFNSDMPYDRFLHLQIAGDLFAEESNDQPNNNDAFVACGFLRLGAWDSEPNDELRAHYDQVDDIVSTTSLAFMGLSVGCARCHDHPLEPISRHDYARMVAVFHGLARPTNGRLEEPLPSATWEEQRRAATIRRSQADLQRQALETENETQAAALRRRARSLESQVRFDFAYRFAETETSNLPTQLLLRGNPYQPAEYVSAGVPSVLQQSNDDILTTGKNLPRLQFARWLTNGGRHLTARVVVNRVWQWHFGHGLSRTTSNLGLSGDSPTHPELLEWLAHWFVCDANWSMKRLHYLILTSDAFQRCSEPESADSSSRRNLFGSFTPRPIRAEMLHDAMLDIAGLRNEELFGPPVEHDSSTDMSSGPTQDTDRTIALDRHRRAIYQCVQRNQPDPLLQAFGFPDSSVSCDQRTTSYSSEQALSLWNSRFATTCAEALAERIASLAPDEDSIDRRVALAFQFVLGRSADPSEMNAMGDFLRTRSRDESTAAESRLSQLCLVLFNLDEFVILD</sequence>
<proteinExistence type="predicted"/>
<reference evidence="4 5" key="1">
    <citation type="journal article" date="2016" name="Front. Microbiol.">
        <title>Fuerstia marisgermanicae gen. nov., sp. nov., an Unusual Member of the Phylum Planctomycetes from the German Wadden Sea.</title>
        <authorList>
            <person name="Kohn T."/>
            <person name="Heuer A."/>
            <person name="Jogler M."/>
            <person name="Vollmers J."/>
            <person name="Boedeker C."/>
            <person name="Bunk B."/>
            <person name="Rast P."/>
            <person name="Borchert D."/>
            <person name="Glockner I."/>
            <person name="Freese H.M."/>
            <person name="Klenk H.P."/>
            <person name="Overmann J."/>
            <person name="Kaster A.K."/>
            <person name="Rohde M."/>
            <person name="Wiegand S."/>
            <person name="Jogler C."/>
        </authorList>
    </citation>
    <scope>NUCLEOTIDE SEQUENCE [LARGE SCALE GENOMIC DNA]</scope>
    <source>
        <strain evidence="4 5">NH11</strain>
    </source>
</reference>
<evidence type="ECO:0000259" key="3">
    <source>
        <dbReference type="Pfam" id="PF07587"/>
    </source>
</evidence>
<dbReference type="Proteomes" id="UP000187735">
    <property type="component" value="Chromosome"/>
</dbReference>
<feature type="region of interest" description="Disordered" evidence="1">
    <location>
        <begin position="587"/>
        <end position="609"/>
    </location>
</feature>
<dbReference type="EMBL" id="CP017641">
    <property type="protein sequence ID" value="APZ94378.1"/>
    <property type="molecule type" value="Genomic_DNA"/>
</dbReference>
<dbReference type="RefSeq" id="WP_077025690.1">
    <property type="nucleotide sequence ID" value="NZ_CP017641.1"/>
</dbReference>
<dbReference type="KEGG" id="fmr:Fuma_04010"/>
<protein>
    <recommendedName>
        <fullName evidence="6">Secreted protein containing DUF1549</fullName>
    </recommendedName>
</protein>
<dbReference type="PROSITE" id="PS51257">
    <property type="entry name" value="PROKAR_LIPOPROTEIN"/>
    <property type="match status" value="1"/>
</dbReference>
<evidence type="ECO:0000313" key="4">
    <source>
        <dbReference type="EMBL" id="APZ94378.1"/>
    </source>
</evidence>
<dbReference type="Pfam" id="PF07583">
    <property type="entry name" value="PSCyt2"/>
    <property type="match status" value="1"/>
</dbReference>
<name>A0A1P8WK15_9PLAN</name>
<dbReference type="Pfam" id="PF07587">
    <property type="entry name" value="PSD1"/>
    <property type="match status" value="1"/>
</dbReference>
<feature type="domain" description="DUF1553" evidence="3">
    <location>
        <begin position="459"/>
        <end position="713"/>
    </location>
</feature>
<evidence type="ECO:0008006" key="6">
    <source>
        <dbReference type="Google" id="ProtNLM"/>
    </source>
</evidence>
<dbReference type="STRING" id="1891926.Fuma_04010"/>
<dbReference type="AlphaFoldDB" id="A0A1P8WK15"/>
<evidence type="ECO:0000313" key="5">
    <source>
        <dbReference type="Proteomes" id="UP000187735"/>
    </source>
</evidence>
<keyword evidence="5" id="KW-1185">Reference proteome</keyword>
<dbReference type="PANTHER" id="PTHR35889">
    <property type="entry name" value="CYCLOINULO-OLIGOSACCHARIDE FRUCTANOTRANSFERASE-RELATED"/>
    <property type="match status" value="1"/>
</dbReference>
<feature type="domain" description="DUF1549" evidence="2">
    <location>
        <begin position="126"/>
        <end position="341"/>
    </location>
</feature>
<evidence type="ECO:0000256" key="1">
    <source>
        <dbReference type="SAM" id="MobiDB-lite"/>
    </source>
</evidence>
<accession>A0A1P8WK15</accession>
<evidence type="ECO:0000259" key="2">
    <source>
        <dbReference type="Pfam" id="PF07583"/>
    </source>
</evidence>
<gene>
    <name evidence="4" type="ORF">Fuma_04010</name>
</gene>
<dbReference type="InterPro" id="IPR022655">
    <property type="entry name" value="DUF1553"/>
</dbReference>
<dbReference type="InterPro" id="IPR011444">
    <property type="entry name" value="DUF1549"/>
</dbReference>
<dbReference type="OrthoDB" id="127107at2"/>